<keyword evidence="2" id="KW-1185">Reference proteome</keyword>
<dbReference type="Proteomes" id="UP000828390">
    <property type="component" value="Unassembled WGS sequence"/>
</dbReference>
<protein>
    <submittedName>
        <fullName evidence="1">Uncharacterized protein</fullName>
    </submittedName>
</protein>
<dbReference type="AlphaFoldDB" id="A0A9D4HVL0"/>
<accession>A0A9D4HVL0</accession>
<evidence type="ECO:0000313" key="2">
    <source>
        <dbReference type="Proteomes" id="UP000828390"/>
    </source>
</evidence>
<proteinExistence type="predicted"/>
<reference evidence="1" key="2">
    <citation type="submission" date="2020-11" db="EMBL/GenBank/DDBJ databases">
        <authorList>
            <person name="McCartney M.A."/>
            <person name="Auch B."/>
            <person name="Kono T."/>
            <person name="Mallez S."/>
            <person name="Becker A."/>
            <person name="Gohl D.M."/>
            <person name="Silverstein K.A.T."/>
            <person name="Koren S."/>
            <person name="Bechman K.B."/>
            <person name="Herman A."/>
            <person name="Abrahante J.E."/>
            <person name="Garbe J."/>
        </authorList>
    </citation>
    <scope>NUCLEOTIDE SEQUENCE</scope>
    <source>
        <strain evidence="1">Duluth1</strain>
        <tissue evidence="1">Whole animal</tissue>
    </source>
</reference>
<evidence type="ECO:0000313" key="1">
    <source>
        <dbReference type="EMBL" id="KAH3734303.1"/>
    </source>
</evidence>
<reference evidence="1" key="1">
    <citation type="journal article" date="2019" name="bioRxiv">
        <title>The Genome of the Zebra Mussel, Dreissena polymorpha: A Resource for Invasive Species Research.</title>
        <authorList>
            <person name="McCartney M.A."/>
            <person name="Auch B."/>
            <person name="Kono T."/>
            <person name="Mallez S."/>
            <person name="Zhang Y."/>
            <person name="Obille A."/>
            <person name="Becker A."/>
            <person name="Abrahante J.E."/>
            <person name="Garbe J."/>
            <person name="Badalamenti J.P."/>
            <person name="Herman A."/>
            <person name="Mangelson H."/>
            <person name="Liachko I."/>
            <person name="Sullivan S."/>
            <person name="Sone E.D."/>
            <person name="Koren S."/>
            <person name="Silverstein K.A.T."/>
            <person name="Beckman K.B."/>
            <person name="Gohl D.M."/>
        </authorList>
    </citation>
    <scope>NUCLEOTIDE SEQUENCE</scope>
    <source>
        <strain evidence="1">Duluth1</strain>
        <tissue evidence="1">Whole animal</tissue>
    </source>
</reference>
<gene>
    <name evidence="1" type="ORF">DPMN_040742</name>
</gene>
<sequence length="77" mass="8428">MPGRCTRRFVWVQRFGKFASVASGELKKSQPSVIGLCYTKSAYCFSPFLVGVWSNLVAPVSLDDEGVFPLDSGHDAL</sequence>
<comment type="caution">
    <text evidence="1">The sequence shown here is derived from an EMBL/GenBank/DDBJ whole genome shotgun (WGS) entry which is preliminary data.</text>
</comment>
<dbReference type="EMBL" id="JAIWYP010000011">
    <property type="protein sequence ID" value="KAH3734303.1"/>
    <property type="molecule type" value="Genomic_DNA"/>
</dbReference>
<name>A0A9D4HVL0_DREPO</name>
<organism evidence="1 2">
    <name type="scientific">Dreissena polymorpha</name>
    <name type="common">Zebra mussel</name>
    <name type="synonym">Mytilus polymorpha</name>
    <dbReference type="NCBI Taxonomy" id="45954"/>
    <lineage>
        <taxon>Eukaryota</taxon>
        <taxon>Metazoa</taxon>
        <taxon>Spiralia</taxon>
        <taxon>Lophotrochozoa</taxon>
        <taxon>Mollusca</taxon>
        <taxon>Bivalvia</taxon>
        <taxon>Autobranchia</taxon>
        <taxon>Heteroconchia</taxon>
        <taxon>Euheterodonta</taxon>
        <taxon>Imparidentia</taxon>
        <taxon>Neoheterodontei</taxon>
        <taxon>Myida</taxon>
        <taxon>Dreissenoidea</taxon>
        <taxon>Dreissenidae</taxon>
        <taxon>Dreissena</taxon>
    </lineage>
</organism>